<dbReference type="AlphaFoldDB" id="A0AAV3RJH6"/>
<evidence type="ECO:0008006" key="3">
    <source>
        <dbReference type="Google" id="ProtNLM"/>
    </source>
</evidence>
<comment type="caution">
    <text evidence="1">The sequence shown here is derived from an EMBL/GenBank/DDBJ whole genome shotgun (WGS) entry which is preliminary data.</text>
</comment>
<gene>
    <name evidence="1" type="ORF">LIER_28562</name>
</gene>
<dbReference type="EMBL" id="BAABME010009558">
    <property type="protein sequence ID" value="GAA0175378.1"/>
    <property type="molecule type" value="Genomic_DNA"/>
</dbReference>
<reference evidence="1 2" key="1">
    <citation type="submission" date="2024-01" db="EMBL/GenBank/DDBJ databases">
        <title>The complete chloroplast genome sequence of Lithospermum erythrorhizon: insights into the phylogenetic relationship among Boraginaceae species and the maternal lineages of purple gromwells.</title>
        <authorList>
            <person name="Okada T."/>
            <person name="Watanabe K."/>
        </authorList>
    </citation>
    <scope>NUCLEOTIDE SEQUENCE [LARGE SCALE GENOMIC DNA]</scope>
</reference>
<organism evidence="1 2">
    <name type="scientific">Lithospermum erythrorhizon</name>
    <name type="common">Purple gromwell</name>
    <name type="synonym">Lithospermum officinale var. erythrorhizon</name>
    <dbReference type="NCBI Taxonomy" id="34254"/>
    <lineage>
        <taxon>Eukaryota</taxon>
        <taxon>Viridiplantae</taxon>
        <taxon>Streptophyta</taxon>
        <taxon>Embryophyta</taxon>
        <taxon>Tracheophyta</taxon>
        <taxon>Spermatophyta</taxon>
        <taxon>Magnoliopsida</taxon>
        <taxon>eudicotyledons</taxon>
        <taxon>Gunneridae</taxon>
        <taxon>Pentapetalae</taxon>
        <taxon>asterids</taxon>
        <taxon>lamiids</taxon>
        <taxon>Boraginales</taxon>
        <taxon>Boraginaceae</taxon>
        <taxon>Boraginoideae</taxon>
        <taxon>Lithospermeae</taxon>
        <taxon>Lithospermum</taxon>
    </lineage>
</organism>
<sequence>MLELIRSKVMERIQKRVVSMSKKSGILCVKISKILERVVAESIGFTYIWNGNYGFEVKAHVDQYTVDVLKTSCSCGHGNCRASPVPMLFLIFFT</sequence>
<proteinExistence type="predicted"/>
<evidence type="ECO:0000313" key="2">
    <source>
        <dbReference type="Proteomes" id="UP001454036"/>
    </source>
</evidence>
<accession>A0AAV3RJH6</accession>
<protein>
    <recommendedName>
        <fullName evidence="3">Post-SET domain-containing protein</fullName>
    </recommendedName>
</protein>
<evidence type="ECO:0000313" key="1">
    <source>
        <dbReference type="EMBL" id="GAA0175378.1"/>
    </source>
</evidence>
<dbReference type="Proteomes" id="UP001454036">
    <property type="component" value="Unassembled WGS sequence"/>
</dbReference>
<name>A0AAV3RJH6_LITER</name>
<keyword evidence="2" id="KW-1185">Reference proteome</keyword>